<evidence type="ECO:0000256" key="1">
    <source>
        <dbReference type="ARBA" id="ARBA00022448"/>
    </source>
</evidence>
<organism evidence="10 11">
    <name type="scientific">Breznakia pachnodae</name>
    <dbReference type="NCBI Taxonomy" id="265178"/>
    <lineage>
        <taxon>Bacteria</taxon>
        <taxon>Bacillati</taxon>
        <taxon>Bacillota</taxon>
        <taxon>Erysipelotrichia</taxon>
        <taxon>Erysipelotrichales</taxon>
        <taxon>Erysipelotrichaceae</taxon>
        <taxon>Breznakia</taxon>
    </lineage>
</organism>
<feature type="transmembrane region" description="Helical" evidence="8">
    <location>
        <begin position="263"/>
        <end position="283"/>
    </location>
</feature>
<evidence type="ECO:0000256" key="6">
    <source>
        <dbReference type="ARBA" id="ARBA00022777"/>
    </source>
</evidence>
<protein>
    <submittedName>
        <fullName evidence="10">Cellobiose-specific phosphotransferase system component IIB</fullName>
    </submittedName>
</protein>
<keyword evidence="3" id="KW-0762">Sugar transport</keyword>
<keyword evidence="1" id="KW-0813">Transport</keyword>
<keyword evidence="8" id="KW-0472">Membrane</keyword>
<keyword evidence="4" id="KW-0808">Transferase</keyword>
<dbReference type="EMBL" id="JAUSUR010000009">
    <property type="protein sequence ID" value="MDQ0363093.1"/>
    <property type="molecule type" value="Genomic_DNA"/>
</dbReference>
<feature type="domain" description="PTS EIIB type-3" evidence="9">
    <location>
        <begin position="1"/>
        <end position="105"/>
    </location>
</feature>
<evidence type="ECO:0000256" key="2">
    <source>
        <dbReference type="ARBA" id="ARBA00022553"/>
    </source>
</evidence>
<dbReference type="SUPFAM" id="SSF52794">
    <property type="entry name" value="PTS system IIB component-like"/>
    <property type="match status" value="1"/>
</dbReference>
<keyword evidence="5" id="KW-0598">Phosphotransferase system</keyword>
<feature type="transmembrane region" description="Helical" evidence="8">
    <location>
        <begin position="152"/>
        <end position="173"/>
    </location>
</feature>
<evidence type="ECO:0000256" key="7">
    <source>
        <dbReference type="PROSITE-ProRule" id="PRU00423"/>
    </source>
</evidence>
<keyword evidence="8" id="KW-1133">Transmembrane helix</keyword>
<dbReference type="InterPro" id="IPR036095">
    <property type="entry name" value="PTS_EIIB-like_sf"/>
</dbReference>
<dbReference type="PANTHER" id="PTHR34581:SF2">
    <property type="entry name" value="PTS SYSTEM N,N'-DIACETYLCHITOBIOSE-SPECIFIC EIIB COMPONENT"/>
    <property type="match status" value="1"/>
</dbReference>
<dbReference type="InterPro" id="IPR051819">
    <property type="entry name" value="PTS_sugar-specific_EIIB"/>
</dbReference>
<proteinExistence type="predicted"/>
<dbReference type="InterPro" id="IPR013012">
    <property type="entry name" value="PTS_EIIB_3"/>
</dbReference>
<evidence type="ECO:0000256" key="3">
    <source>
        <dbReference type="ARBA" id="ARBA00022597"/>
    </source>
</evidence>
<accession>A0ABU0E854</accession>
<feature type="modified residue" description="Phosphocysteine; by EIIA" evidence="7">
    <location>
        <position position="7"/>
    </location>
</feature>
<name>A0ABU0E854_9FIRM</name>
<keyword evidence="11" id="KW-1185">Reference proteome</keyword>
<keyword evidence="6" id="KW-0418">Kinase</keyword>
<evidence type="ECO:0000256" key="4">
    <source>
        <dbReference type="ARBA" id="ARBA00022679"/>
    </source>
</evidence>
<dbReference type="RefSeq" id="WP_307411649.1">
    <property type="nucleotide sequence ID" value="NZ_JAUSUR010000009.1"/>
</dbReference>
<dbReference type="PROSITE" id="PS51100">
    <property type="entry name" value="PTS_EIIB_TYPE_3"/>
    <property type="match status" value="1"/>
</dbReference>
<dbReference type="InterPro" id="IPR003501">
    <property type="entry name" value="PTS_EIIB_2/3"/>
</dbReference>
<evidence type="ECO:0000259" key="9">
    <source>
        <dbReference type="PROSITE" id="PS51100"/>
    </source>
</evidence>
<evidence type="ECO:0000256" key="8">
    <source>
        <dbReference type="SAM" id="Phobius"/>
    </source>
</evidence>
<keyword evidence="2" id="KW-0597">Phosphoprotein</keyword>
<feature type="transmembrane region" description="Helical" evidence="8">
    <location>
        <begin position="223"/>
        <end position="242"/>
    </location>
</feature>
<dbReference type="Pfam" id="PF02302">
    <property type="entry name" value="PTS_IIB"/>
    <property type="match status" value="1"/>
</dbReference>
<comment type="caution">
    <text evidence="10">The sequence shown here is derived from an EMBL/GenBank/DDBJ whole genome shotgun (WGS) entry which is preliminary data.</text>
</comment>
<dbReference type="Gene3D" id="3.40.50.2300">
    <property type="match status" value="1"/>
</dbReference>
<feature type="transmembrane region" description="Helical" evidence="8">
    <location>
        <begin position="123"/>
        <end position="146"/>
    </location>
</feature>
<gene>
    <name evidence="10" type="ORF">J2S15_003854</name>
</gene>
<feature type="transmembrane region" description="Helical" evidence="8">
    <location>
        <begin position="180"/>
        <end position="203"/>
    </location>
</feature>
<sequence length="286" mass="32618">MKVTLVCTSGITTDILAKKLSKYATENEFNDTFIACRINFYVDALSHSDIIIIAPQARFIAKSLEEDAGKRNIPVLYLEEQDLVFGNVKHIYKEMNKVRKNDIKETHQEALSVKIVVDIFWNAIIRCVPMILLGVLSSILFYGFNFTVVEPLIYISVKMLHFYLAFAIGYEYGVFVGSNYISYAALFLLSSTFVLSVDSIRVIDGGLVFIRTGFIPLLDFNVMNYMILFIVSILTMMIIYVMRNIKIKNHTVGNSIAHNILDMPIRYGAVLVVLLTIRIVYIYCFH</sequence>
<reference evidence="10 11" key="1">
    <citation type="submission" date="2023-07" db="EMBL/GenBank/DDBJ databases">
        <title>Genomic Encyclopedia of Type Strains, Phase IV (KMG-IV): sequencing the most valuable type-strain genomes for metagenomic binning, comparative biology and taxonomic classification.</title>
        <authorList>
            <person name="Goeker M."/>
        </authorList>
    </citation>
    <scope>NUCLEOTIDE SEQUENCE [LARGE SCALE GENOMIC DNA]</scope>
    <source>
        <strain evidence="10 11">DSM 16784</strain>
    </source>
</reference>
<dbReference type="PANTHER" id="PTHR34581">
    <property type="entry name" value="PTS SYSTEM N,N'-DIACETYLCHITOBIOSE-SPECIFIC EIIB COMPONENT"/>
    <property type="match status" value="1"/>
</dbReference>
<keyword evidence="8" id="KW-0812">Transmembrane</keyword>
<evidence type="ECO:0000256" key="5">
    <source>
        <dbReference type="ARBA" id="ARBA00022683"/>
    </source>
</evidence>
<evidence type="ECO:0000313" key="10">
    <source>
        <dbReference type="EMBL" id="MDQ0363093.1"/>
    </source>
</evidence>
<evidence type="ECO:0000313" key="11">
    <source>
        <dbReference type="Proteomes" id="UP001230220"/>
    </source>
</evidence>
<dbReference type="Proteomes" id="UP001230220">
    <property type="component" value="Unassembled WGS sequence"/>
</dbReference>